<comment type="caution">
    <text evidence="4">The sequence shown here is derived from an EMBL/GenBank/DDBJ whole genome shotgun (WGS) entry which is preliminary data.</text>
</comment>
<dbReference type="Gene3D" id="2.60.40.790">
    <property type="match status" value="1"/>
</dbReference>
<evidence type="ECO:0000256" key="1">
    <source>
        <dbReference type="PROSITE-ProRule" id="PRU00285"/>
    </source>
</evidence>
<comment type="similarity">
    <text evidence="1 2">Belongs to the small heat shock protein (HSP20) family.</text>
</comment>
<dbReference type="EMBL" id="AYYR01000009">
    <property type="protein sequence ID" value="KRM77533.1"/>
    <property type="molecule type" value="Genomic_DNA"/>
</dbReference>
<dbReference type="PROSITE" id="PS01031">
    <property type="entry name" value="SHSP"/>
    <property type="match status" value="1"/>
</dbReference>
<evidence type="ECO:0000259" key="3">
    <source>
        <dbReference type="PROSITE" id="PS01031"/>
    </source>
</evidence>
<feature type="domain" description="SHSP" evidence="3">
    <location>
        <begin position="34"/>
        <end position="147"/>
    </location>
</feature>
<name>A0A0R2BDE5_SECCO</name>
<keyword evidence="4" id="KW-0346">Stress response</keyword>
<evidence type="ECO:0000313" key="4">
    <source>
        <dbReference type="EMBL" id="KRM77533.1"/>
    </source>
</evidence>
<dbReference type="PANTHER" id="PTHR11527">
    <property type="entry name" value="HEAT-SHOCK PROTEIN 20 FAMILY MEMBER"/>
    <property type="match status" value="1"/>
</dbReference>
<dbReference type="SUPFAM" id="SSF49764">
    <property type="entry name" value="HSP20-like chaperones"/>
    <property type="match status" value="1"/>
</dbReference>
<dbReference type="InterPro" id="IPR002068">
    <property type="entry name" value="A-crystallin/Hsp20_dom"/>
</dbReference>
<organism evidence="4 5">
    <name type="scientific">Secundilactobacillus collinoides DSM 20515 = JCM 1123</name>
    <dbReference type="NCBI Taxonomy" id="1423733"/>
    <lineage>
        <taxon>Bacteria</taxon>
        <taxon>Bacillati</taxon>
        <taxon>Bacillota</taxon>
        <taxon>Bacilli</taxon>
        <taxon>Lactobacillales</taxon>
        <taxon>Lactobacillaceae</taxon>
        <taxon>Secundilactobacillus</taxon>
    </lineage>
</organism>
<dbReference type="CDD" id="cd06471">
    <property type="entry name" value="ACD_LpsHSP_like"/>
    <property type="match status" value="1"/>
</dbReference>
<dbReference type="Pfam" id="PF00011">
    <property type="entry name" value="HSP20"/>
    <property type="match status" value="1"/>
</dbReference>
<evidence type="ECO:0000256" key="2">
    <source>
        <dbReference type="RuleBase" id="RU003616"/>
    </source>
</evidence>
<accession>A0A0R2BDE5</accession>
<dbReference type="InterPro" id="IPR031107">
    <property type="entry name" value="Small_HSP"/>
</dbReference>
<sequence length="147" mass="16675">MKILKGVFNMMRYLPNENTVFDPMDVFDGFDQDFFGGSTTMKTDIKETDNDYQVKAELPGFKKDGIHVDYNNDTLRVNANHDLTKEHKDEKGRVLRQERSSSNISRSFYLPGADASKISATYDGGILKLTLPKQAPEAEDSHHIDIN</sequence>
<gene>
    <name evidence="4" type="ORF">FC82_GL002888</name>
</gene>
<reference evidence="4 5" key="1">
    <citation type="journal article" date="2015" name="Genome Announc.">
        <title>Expanding the biotechnology potential of lactobacilli through comparative genomics of 213 strains and associated genera.</title>
        <authorList>
            <person name="Sun Z."/>
            <person name="Harris H.M."/>
            <person name="McCann A."/>
            <person name="Guo C."/>
            <person name="Argimon S."/>
            <person name="Zhang W."/>
            <person name="Yang X."/>
            <person name="Jeffery I.B."/>
            <person name="Cooney J.C."/>
            <person name="Kagawa T.F."/>
            <person name="Liu W."/>
            <person name="Song Y."/>
            <person name="Salvetti E."/>
            <person name="Wrobel A."/>
            <person name="Rasinkangas P."/>
            <person name="Parkhill J."/>
            <person name="Rea M.C."/>
            <person name="O'Sullivan O."/>
            <person name="Ritari J."/>
            <person name="Douillard F.P."/>
            <person name="Paul Ross R."/>
            <person name="Yang R."/>
            <person name="Briner A.E."/>
            <person name="Felis G.E."/>
            <person name="de Vos W.M."/>
            <person name="Barrangou R."/>
            <person name="Klaenhammer T.R."/>
            <person name="Caufield P.W."/>
            <person name="Cui Y."/>
            <person name="Zhang H."/>
            <person name="O'Toole P.W."/>
        </authorList>
    </citation>
    <scope>NUCLEOTIDE SEQUENCE [LARGE SCALE GENOMIC DNA]</scope>
    <source>
        <strain evidence="4 5">DSM 20515</strain>
    </source>
</reference>
<dbReference type="PATRIC" id="fig|1423733.4.peg.3014"/>
<protein>
    <submittedName>
        <fullName evidence="4">Molecular chaperone (Small heat shock protein)</fullName>
    </submittedName>
</protein>
<dbReference type="InterPro" id="IPR008978">
    <property type="entry name" value="HSP20-like_chaperone"/>
</dbReference>
<evidence type="ECO:0000313" key="5">
    <source>
        <dbReference type="Proteomes" id="UP000051845"/>
    </source>
</evidence>
<dbReference type="AlphaFoldDB" id="A0A0R2BDE5"/>
<dbReference type="Proteomes" id="UP000051845">
    <property type="component" value="Unassembled WGS sequence"/>
</dbReference>
<dbReference type="STRING" id="33960.TY91_01490"/>
<proteinExistence type="inferred from homology"/>